<protein>
    <recommendedName>
        <fullName evidence="6">Bifunctional inhibitor/plant lipid transfer protein/seed storage helical domain-containing protein</fullName>
    </recommendedName>
</protein>
<evidence type="ECO:0000256" key="1">
    <source>
        <dbReference type="ARBA" id="ARBA00008262"/>
    </source>
</evidence>
<dbReference type="InterPro" id="IPR036312">
    <property type="entry name" value="Bifun_inhib/LTP/seed_sf"/>
</dbReference>
<dbReference type="Proteomes" id="UP001372338">
    <property type="component" value="Unassembled WGS sequence"/>
</dbReference>
<keyword evidence="3" id="KW-1015">Disulfide bond</keyword>
<feature type="signal peptide" evidence="5">
    <location>
        <begin position="1"/>
        <end position="22"/>
    </location>
</feature>
<sequence length="161" mass="18611">MARLTILIAFLAALVLVVHTNASFLSKQICDKQIQQINLKHCEKHIMHRIQQQQQQQQGQGEEEEGEEEENVLKLRGIRRNWGTSGSSRQQQILEKCCNQLSELDNPRCQCRALQQIFENQSEMLQGRQQTKIMEQQLKNLPQTCGLGSIRKCDVNPEEQD</sequence>
<feature type="chain" id="PRO_5042879496" description="Bifunctional inhibitor/plant lipid transfer protein/seed storage helical domain-containing protein" evidence="5">
    <location>
        <begin position="23"/>
        <end position="161"/>
    </location>
</feature>
<reference evidence="7 8" key="1">
    <citation type="submission" date="2024-01" db="EMBL/GenBank/DDBJ databases">
        <title>The genomes of 5 underutilized Papilionoideae crops provide insights into root nodulation and disease resistanc.</title>
        <authorList>
            <person name="Yuan L."/>
        </authorList>
    </citation>
    <scope>NUCLEOTIDE SEQUENCE [LARGE SCALE GENOMIC DNA]</scope>
    <source>
        <strain evidence="7">ZHUSHIDOU_FW_LH</strain>
        <tissue evidence="7">Leaf</tissue>
    </source>
</reference>
<dbReference type="PANTHER" id="PTHR35496:SF20">
    <property type="entry name" value="2S SEED STORAGE PROTEIN 1-RELATED"/>
    <property type="match status" value="1"/>
</dbReference>
<proteinExistence type="inferred from homology"/>
<dbReference type="EMBL" id="JAYWIO010000001">
    <property type="protein sequence ID" value="KAK7290823.1"/>
    <property type="molecule type" value="Genomic_DNA"/>
</dbReference>
<dbReference type="SMART" id="SM00499">
    <property type="entry name" value="AAI"/>
    <property type="match status" value="1"/>
</dbReference>
<comment type="similarity">
    <text evidence="1">Belongs to the 2S seed storage albumins family.</text>
</comment>
<comment type="caution">
    <text evidence="7">The sequence shown here is derived from an EMBL/GenBank/DDBJ whole genome shotgun (WGS) entry which is preliminary data.</text>
</comment>
<dbReference type="InterPro" id="IPR016140">
    <property type="entry name" value="Bifunc_inhib/LTP/seed_store"/>
</dbReference>
<evidence type="ECO:0000256" key="5">
    <source>
        <dbReference type="SAM" id="SignalP"/>
    </source>
</evidence>
<dbReference type="SUPFAM" id="SSF47699">
    <property type="entry name" value="Bifunctional inhibitor/lipid-transfer protein/seed storage 2S albumin"/>
    <property type="match status" value="1"/>
</dbReference>
<gene>
    <name evidence="7" type="ORF">RIF29_05542</name>
</gene>
<keyword evidence="8" id="KW-1185">Reference proteome</keyword>
<evidence type="ECO:0000259" key="6">
    <source>
        <dbReference type="SMART" id="SM00499"/>
    </source>
</evidence>
<keyword evidence="2 5" id="KW-0732">Signal</keyword>
<feature type="region of interest" description="Disordered" evidence="4">
    <location>
        <begin position="50"/>
        <end position="72"/>
    </location>
</feature>
<organism evidence="7 8">
    <name type="scientific">Crotalaria pallida</name>
    <name type="common">Smooth rattlebox</name>
    <name type="synonym">Crotalaria striata</name>
    <dbReference type="NCBI Taxonomy" id="3830"/>
    <lineage>
        <taxon>Eukaryota</taxon>
        <taxon>Viridiplantae</taxon>
        <taxon>Streptophyta</taxon>
        <taxon>Embryophyta</taxon>
        <taxon>Tracheophyta</taxon>
        <taxon>Spermatophyta</taxon>
        <taxon>Magnoliopsida</taxon>
        <taxon>eudicotyledons</taxon>
        <taxon>Gunneridae</taxon>
        <taxon>Pentapetalae</taxon>
        <taxon>rosids</taxon>
        <taxon>fabids</taxon>
        <taxon>Fabales</taxon>
        <taxon>Fabaceae</taxon>
        <taxon>Papilionoideae</taxon>
        <taxon>50 kb inversion clade</taxon>
        <taxon>genistoids sensu lato</taxon>
        <taxon>core genistoids</taxon>
        <taxon>Crotalarieae</taxon>
        <taxon>Crotalaria</taxon>
    </lineage>
</organism>
<evidence type="ECO:0000256" key="3">
    <source>
        <dbReference type="ARBA" id="ARBA00023157"/>
    </source>
</evidence>
<evidence type="ECO:0000256" key="2">
    <source>
        <dbReference type="ARBA" id="ARBA00022729"/>
    </source>
</evidence>
<dbReference type="InterPro" id="IPR000617">
    <property type="entry name" value="Napin/2SS/CON"/>
</dbReference>
<evidence type="ECO:0000256" key="4">
    <source>
        <dbReference type="SAM" id="MobiDB-lite"/>
    </source>
</evidence>
<dbReference type="Gene3D" id="1.10.110.10">
    <property type="entry name" value="Plant lipid-transfer and hydrophobic proteins"/>
    <property type="match status" value="1"/>
</dbReference>
<dbReference type="AlphaFoldDB" id="A0AAN9P9T5"/>
<evidence type="ECO:0000313" key="7">
    <source>
        <dbReference type="EMBL" id="KAK7290823.1"/>
    </source>
</evidence>
<evidence type="ECO:0000313" key="8">
    <source>
        <dbReference type="Proteomes" id="UP001372338"/>
    </source>
</evidence>
<dbReference type="PANTHER" id="PTHR35496">
    <property type="entry name" value="2S SEED STORAGE PROTEIN 1-RELATED"/>
    <property type="match status" value="1"/>
</dbReference>
<dbReference type="GO" id="GO:0045735">
    <property type="term" value="F:nutrient reservoir activity"/>
    <property type="evidence" value="ECO:0007669"/>
    <property type="project" value="InterPro"/>
</dbReference>
<accession>A0AAN9P9T5</accession>
<name>A0AAN9P9T5_CROPI</name>
<feature type="compositionally biased region" description="Low complexity" evidence="4">
    <location>
        <begin position="51"/>
        <end position="60"/>
    </location>
</feature>
<feature type="compositionally biased region" description="Acidic residues" evidence="4">
    <location>
        <begin position="61"/>
        <end position="70"/>
    </location>
</feature>
<feature type="domain" description="Bifunctional inhibitor/plant lipid transfer protein/seed storage helical" evidence="6">
    <location>
        <begin position="30"/>
        <end position="153"/>
    </location>
</feature>